<name>A0A928TSX1_UNCKA</name>
<evidence type="ECO:0000313" key="2">
    <source>
        <dbReference type="Proteomes" id="UP000710385"/>
    </source>
</evidence>
<reference evidence="1" key="1">
    <citation type="submission" date="2020-05" db="EMBL/GenBank/DDBJ databases">
        <title>High-Quality Genomes of Partial-Nitritation/Anammox System by Hierarchical Clustering Based Hybrid Assembly.</title>
        <authorList>
            <person name="Liu L."/>
            <person name="Wang Y."/>
            <person name="Che Y."/>
            <person name="Chen Y."/>
            <person name="Xia Y."/>
            <person name="Luo R."/>
            <person name="Cheng S.H."/>
            <person name="Zheng C."/>
            <person name="Zhang T."/>
        </authorList>
    </citation>
    <scope>NUCLEOTIDE SEQUENCE</scope>
    <source>
        <strain evidence="1">H1_PAT1</strain>
    </source>
</reference>
<proteinExistence type="predicted"/>
<accession>A0A928TSX1</accession>
<dbReference type="Pfam" id="PF12686">
    <property type="entry name" value="DUF3800"/>
    <property type="match status" value="1"/>
</dbReference>
<dbReference type="Proteomes" id="UP000710385">
    <property type="component" value="Unassembled WGS sequence"/>
</dbReference>
<comment type="caution">
    <text evidence="1">The sequence shown here is derived from an EMBL/GenBank/DDBJ whole genome shotgun (WGS) entry which is preliminary data.</text>
</comment>
<gene>
    <name evidence="1" type="ORF">HS096_05495</name>
</gene>
<organism evidence="1 2">
    <name type="scientific">candidate division WWE3 bacterium</name>
    <dbReference type="NCBI Taxonomy" id="2053526"/>
    <lineage>
        <taxon>Bacteria</taxon>
        <taxon>Katanobacteria</taxon>
    </lineage>
</organism>
<dbReference type="EMBL" id="JABTTY010000002">
    <property type="protein sequence ID" value="MBE7525767.1"/>
    <property type="molecule type" value="Genomic_DNA"/>
</dbReference>
<dbReference type="InterPro" id="IPR024524">
    <property type="entry name" value="DUF3800"/>
</dbReference>
<sequence>MDTPTIFLDEAGNTGAALTDASQPVFVLTSTDMTNDEAEDALKLVRTPQANEAKFTSLRKSVAGRRRLLDLIASEALDPRRVKSMVTHKRFMVVTKLVDIIEETLVHASGIDLYKRGANLALSNLHYYVSPVFCGQGRFDEFLESFVEMVRRPSAEAKGRFFRAARSMYDACSNEEHKSSFAPYIYAERHIDNILDKMTFLALDPAIPSFFVHCTVWGAQIGGPFHTVHDASKPVAAEKATFEAMMNPKIEPAVIGYDRRKFEFPLKATGITFADSRDYPALQLADVVAGATAHWALSLARGQPDELADALDAVGIRRFAFGALWPSPDVTPEALGTEKTGGVNAVEHMANALAQRRI</sequence>
<evidence type="ECO:0000313" key="1">
    <source>
        <dbReference type="EMBL" id="MBE7525767.1"/>
    </source>
</evidence>
<protein>
    <submittedName>
        <fullName evidence="1">DUF3800 domain-containing protein</fullName>
    </submittedName>
</protein>
<dbReference type="AlphaFoldDB" id="A0A928TSX1"/>